<dbReference type="AlphaFoldDB" id="A0A0F9QZE7"/>
<proteinExistence type="predicted"/>
<feature type="compositionally biased region" description="Pro residues" evidence="1">
    <location>
        <begin position="35"/>
        <end position="45"/>
    </location>
</feature>
<feature type="transmembrane region" description="Helical" evidence="2">
    <location>
        <begin position="6"/>
        <end position="24"/>
    </location>
</feature>
<gene>
    <name evidence="3" type="ORF">LCGC14_1035360</name>
</gene>
<dbReference type="EMBL" id="LAZR01004234">
    <property type="protein sequence ID" value="KKN10548.1"/>
    <property type="molecule type" value="Genomic_DNA"/>
</dbReference>
<keyword evidence="2" id="KW-0812">Transmembrane</keyword>
<evidence type="ECO:0000256" key="2">
    <source>
        <dbReference type="SAM" id="Phobius"/>
    </source>
</evidence>
<name>A0A0F9QZE7_9ZZZZ</name>
<evidence type="ECO:0000256" key="1">
    <source>
        <dbReference type="SAM" id="MobiDB-lite"/>
    </source>
</evidence>
<organism evidence="3">
    <name type="scientific">marine sediment metagenome</name>
    <dbReference type="NCBI Taxonomy" id="412755"/>
    <lineage>
        <taxon>unclassified sequences</taxon>
        <taxon>metagenomes</taxon>
        <taxon>ecological metagenomes</taxon>
    </lineage>
</organism>
<sequence>MIETVVIIGSFLAVIVFICVGIRMSMKNTSSRRGPPNPRPKPLPMPDEGVGTYRLKDGDTVKFKHPFPMFTMDKKYKVRMTRGLKSFVCDDQGVYRSLLSAGPLEARFEKEAKKCEKI</sequence>
<accession>A0A0F9QZE7</accession>
<evidence type="ECO:0000313" key="3">
    <source>
        <dbReference type="EMBL" id="KKN10548.1"/>
    </source>
</evidence>
<reference evidence="3" key="1">
    <citation type="journal article" date="2015" name="Nature">
        <title>Complex archaea that bridge the gap between prokaryotes and eukaryotes.</title>
        <authorList>
            <person name="Spang A."/>
            <person name="Saw J.H."/>
            <person name="Jorgensen S.L."/>
            <person name="Zaremba-Niedzwiedzka K."/>
            <person name="Martijn J."/>
            <person name="Lind A.E."/>
            <person name="van Eijk R."/>
            <person name="Schleper C."/>
            <person name="Guy L."/>
            <person name="Ettema T.J."/>
        </authorList>
    </citation>
    <scope>NUCLEOTIDE SEQUENCE</scope>
</reference>
<comment type="caution">
    <text evidence="3">The sequence shown here is derived from an EMBL/GenBank/DDBJ whole genome shotgun (WGS) entry which is preliminary data.</text>
</comment>
<protein>
    <submittedName>
        <fullName evidence="3">Uncharacterized protein</fullName>
    </submittedName>
</protein>
<keyword evidence="2" id="KW-1133">Transmembrane helix</keyword>
<keyword evidence="2" id="KW-0472">Membrane</keyword>
<feature type="region of interest" description="Disordered" evidence="1">
    <location>
        <begin position="27"/>
        <end position="49"/>
    </location>
</feature>